<feature type="region of interest" description="Disordered" evidence="1">
    <location>
        <begin position="27"/>
        <end position="56"/>
    </location>
</feature>
<dbReference type="Proteomes" id="UP000054908">
    <property type="component" value="Unassembled WGS sequence"/>
</dbReference>
<comment type="caution">
    <text evidence="2">The sequence shown here is derived from an EMBL/GenBank/DDBJ whole genome shotgun (WGS) entry which is preliminary data.</text>
</comment>
<reference evidence="2 3" key="1">
    <citation type="submission" date="2015-11" db="EMBL/GenBank/DDBJ databases">
        <title>Genomic analysis of 38 Legionella species identifies large and diverse effector repertoires.</title>
        <authorList>
            <person name="Burstein D."/>
            <person name="Amaro F."/>
            <person name="Zusman T."/>
            <person name="Lifshitz Z."/>
            <person name="Cohen O."/>
            <person name="Gilbert J.A."/>
            <person name="Pupko T."/>
            <person name="Shuman H.A."/>
            <person name="Segal G."/>
        </authorList>
    </citation>
    <scope>NUCLEOTIDE SEQUENCE [LARGE SCALE GENOMIC DNA]</scope>
    <source>
        <strain evidence="2 3">PX-1-G2-E2</strain>
    </source>
</reference>
<evidence type="ECO:0000256" key="1">
    <source>
        <dbReference type="SAM" id="MobiDB-lite"/>
    </source>
</evidence>
<gene>
    <name evidence="2" type="ORF">Lmac_1412</name>
</gene>
<evidence type="ECO:0000313" key="2">
    <source>
        <dbReference type="EMBL" id="KTD27164.1"/>
    </source>
</evidence>
<dbReference type="AlphaFoldDB" id="A0A0W0W472"/>
<dbReference type="OrthoDB" id="5642110at2"/>
<sequence length="56" mass="6335">MKRLEVLHYDKDFSQVKAMPFKLEKENFPLDETAQSDQDSSSINSESSDSESPNGP</sequence>
<proteinExistence type="predicted"/>
<organism evidence="2 3">
    <name type="scientific">Legionella maceachernii</name>
    <dbReference type="NCBI Taxonomy" id="466"/>
    <lineage>
        <taxon>Bacteria</taxon>
        <taxon>Pseudomonadati</taxon>
        <taxon>Pseudomonadota</taxon>
        <taxon>Gammaproteobacteria</taxon>
        <taxon>Legionellales</taxon>
        <taxon>Legionellaceae</taxon>
        <taxon>Legionella</taxon>
    </lineage>
</organism>
<keyword evidence="3" id="KW-1185">Reference proteome</keyword>
<dbReference type="RefSeq" id="WP_156415005.1">
    <property type="nucleotide sequence ID" value="NZ_CAAAIB010000013.1"/>
</dbReference>
<name>A0A0W0W472_9GAMM</name>
<dbReference type="PATRIC" id="fig|466.6.peg.1487"/>
<accession>A0A0W0W472</accession>
<protein>
    <submittedName>
        <fullName evidence="2">Uncharacterized protein</fullName>
    </submittedName>
</protein>
<feature type="compositionally biased region" description="Low complexity" evidence="1">
    <location>
        <begin position="35"/>
        <end position="56"/>
    </location>
</feature>
<dbReference type="EMBL" id="LNYL01000033">
    <property type="protein sequence ID" value="KTD27164.1"/>
    <property type="molecule type" value="Genomic_DNA"/>
</dbReference>
<evidence type="ECO:0000313" key="3">
    <source>
        <dbReference type="Proteomes" id="UP000054908"/>
    </source>
</evidence>